<reference evidence="4" key="1">
    <citation type="journal article" date="2019" name="Int. J. Syst. Evol. Microbiol.">
        <title>The Global Catalogue of Microorganisms (GCM) 10K type strain sequencing project: providing services to taxonomists for standard genome sequencing and annotation.</title>
        <authorList>
            <consortium name="The Broad Institute Genomics Platform"/>
            <consortium name="The Broad Institute Genome Sequencing Center for Infectious Disease"/>
            <person name="Wu L."/>
            <person name="Ma J."/>
        </authorList>
    </citation>
    <scope>NUCLEOTIDE SEQUENCE [LARGE SCALE GENOMIC DNA]</scope>
    <source>
        <strain evidence="4">KCTC 42498</strain>
    </source>
</reference>
<evidence type="ECO:0000256" key="1">
    <source>
        <dbReference type="SAM" id="Phobius"/>
    </source>
</evidence>
<keyword evidence="1" id="KW-0812">Transmembrane</keyword>
<dbReference type="InterPro" id="IPR013099">
    <property type="entry name" value="K_chnl_dom"/>
</dbReference>
<dbReference type="EMBL" id="JBHULU010000027">
    <property type="protein sequence ID" value="MFD2515973.1"/>
    <property type="molecule type" value="Genomic_DNA"/>
</dbReference>
<evidence type="ECO:0000313" key="4">
    <source>
        <dbReference type="Proteomes" id="UP001597544"/>
    </source>
</evidence>
<feature type="domain" description="Potassium channel" evidence="2">
    <location>
        <begin position="74"/>
        <end position="155"/>
    </location>
</feature>
<dbReference type="RefSeq" id="WP_377511856.1">
    <property type="nucleotide sequence ID" value="NZ_JBHULU010000027.1"/>
</dbReference>
<keyword evidence="1" id="KW-0472">Membrane</keyword>
<organism evidence="3 4">
    <name type="scientific">Pontibacter locisalis</name>
    <dbReference type="NCBI Taxonomy" id="1719035"/>
    <lineage>
        <taxon>Bacteria</taxon>
        <taxon>Pseudomonadati</taxon>
        <taxon>Bacteroidota</taxon>
        <taxon>Cytophagia</taxon>
        <taxon>Cytophagales</taxon>
        <taxon>Hymenobacteraceae</taxon>
        <taxon>Pontibacter</taxon>
    </lineage>
</organism>
<keyword evidence="4" id="KW-1185">Reference proteome</keyword>
<name>A0ABW5ISQ0_9BACT</name>
<dbReference type="Gene3D" id="1.10.287.70">
    <property type="match status" value="1"/>
</dbReference>
<sequence>MSILLLLLGIAVVFWSIVEAFWTIIWVVGDSAPITSHFTTFTWRAFRTVFSNKSHRILSLAGPLILFFTVLLWLLLLWLGWTLIFYADLSSIASTRSDIAPDFTDVSWYVAYCLFTIGNGDFTPTEASWQVLSSLVGLNGMLMITLSVTYFLQVVSAVVNERSFASQVTSVGSTPEEFVLKFWNGRDFKAIELQLSSLSQQLATLNEQLLAFPILHYYHAKSTNKSPGVAIAILNDALLLLEHGVEKKLLPTQAYLSAARESVNSFLQTLQSAFIHKAPEAPPHPSLCKLREGGVPTVPEQVFHQKVSDDREHRKLIFGLVRNNARKWPS</sequence>
<evidence type="ECO:0000259" key="2">
    <source>
        <dbReference type="Pfam" id="PF07885"/>
    </source>
</evidence>
<keyword evidence="1" id="KW-1133">Transmembrane helix</keyword>
<dbReference type="Pfam" id="PF07885">
    <property type="entry name" value="Ion_trans_2"/>
    <property type="match status" value="1"/>
</dbReference>
<feature type="transmembrane region" description="Helical" evidence="1">
    <location>
        <begin position="64"/>
        <end position="87"/>
    </location>
</feature>
<evidence type="ECO:0000313" key="3">
    <source>
        <dbReference type="EMBL" id="MFD2515973.1"/>
    </source>
</evidence>
<comment type="caution">
    <text evidence="3">The sequence shown here is derived from an EMBL/GenBank/DDBJ whole genome shotgun (WGS) entry which is preliminary data.</text>
</comment>
<accession>A0ABW5ISQ0</accession>
<protein>
    <submittedName>
        <fullName evidence="3">Ion channel</fullName>
    </submittedName>
</protein>
<dbReference type="SUPFAM" id="SSF81324">
    <property type="entry name" value="Voltage-gated potassium channels"/>
    <property type="match status" value="1"/>
</dbReference>
<proteinExistence type="predicted"/>
<feature type="transmembrane region" description="Helical" evidence="1">
    <location>
        <begin position="129"/>
        <end position="152"/>
    </location>
</feature>
<gene>
    <name evidence="3" type="ORF">ACFSRY_19025</name>
</gene>
<dbReference type="Proteomes" id="UP001597544">
    <property type="component" value="Unassembled WGS sequence"/>
</dbReference>